<comment type="caution">
    <text evidence="3">The sequence shown here is derived from an EMBL/GenBank/DDBJ whole genome shotgun (WGS) entry which is preliminary data.</text>
</comment>
<dbReference type="GO" id="GO:0000126">
    <property type="term" value="C:transcription factor TFIIIB complex"/>
    <property type="evidence" value="ECO:0007669"/>
    <property type="project" value="TreeGrafter"/>
</dbReference>
<dbReference type="GO" id="GO:0070898">
    <property type="term" value="P:RNA polymerase III preinitiation complex assembly"/>
    <property type="evidence" value="ECO:0007669"/>
    <property type="project" value="TreeGrafter"/>
</dbReference>
<feature type="compositionally biased region" description="Basic and acidic residues" evidence="1">
    <location>
        <begin position="346"/>
        <end position="359"/>
    </location>
</feature>
<dbReference type="PANTHER" id="PTHR22929">
    <property type="entry name" value="RNA POLYMERASE III TRANSCRIPTION INITIATION FACTOR B"/>
    <property type="match status" value="1"/>
</dbReference>
<sequence length="796" mass="86452">MDADMDLFDDLSSRPAAPRGRAGGKFQPRAKPRPTKGTSDSQVKETEKGSSLPVSTGEAGSLGFDSGSQDNALPASSHTSESRAGGELQPNAKMLPEKEASELESLSLPDPVKEQPAVQSFPDAEATVHVNPVDDTNRSVDPVGQSNIQVDSTGLPPDSFLDPFFGVIPRSAVSNARAGGKFQPRAKVQPRKGTSTAVASASLNLTVENSTTIAPTLSDNVESAEPDVGDNVPANPVTSPLATSKILGMDRSDGNMSYNVVSTNSPSSGGMAGDLVSRMGKSVGENADIVSGLEYIDEVIPQSTSGTEVPETGPEGKSNSHAKDSVNDLAHVEGNVASSDPFQDPQDYRDLDNSEHFCEDTFTSAMPEEQCENLPSDAVEGTGQPELAEATDVDGANAVHSQDVSVVSGKETSGGRKRKVSFATDPSRKPIQSSEAGEMNDGGKSSRQLRKRAPAPRLVDEPEDEDHDNGGTESPSSRVANDEDYDYEPVVDEGGDDDEHRGQSAPKKRASKKSKKPVADKERTVRKRKKANDAAEQTTQERPKKFSHSTRRNRRRVNKELLDMPEDEIDFQRLPIKDIILFAEHKERLAAKEAKTSNSTTQRTGNTSSHRDGSHNAEDTFASEQDDGYADKQTYNQQPTLTLFNHQSFMDKAPTGVRQFGTDLSLIQQLFPGRTRHEVKLKFKKEERQHPLRFREAQSHRSTDYSFFKKIIERLQEAGAEAGQESKRDGSTSAGDNEEAAFNAETNEEVAKSELDEDVAAEDQDPYETEVQDTVQSGEIDDDDDYDDDIWASYKT</sequence>
<evidence type="ECO:0000259" key="2">
    <source>
        <dbReference type="Pfam" id="PF15963"/>
    </source>
</evidence>
<name>A0A9Q0JB83_9ROSI</name>
<feature type="region of interest" description="Disordered" evidence="1">
    <location>
        <begin position="718"/>
        <end position="796"/>
    </location>
</feature>
<feature type="region of interest" description="Disordered" evidence="1">
    <location>
        <begin position="132"/>
        <end position="156"/>
    </location>
</feature>
<feature type="compositionally biased region" description="Acidic residues" evidence="1">
    <location>
        <begin position="482"/>
        <end position="497"/>
    </location>
</feature>
<dbReference type="Pfam" id="PF15963">
    <property type="entry name" value="Myb_DNA-bind_7"/>
    <property type="match status" value="1"/>
</dbReference>
<accession>A0A9Q0JB83</accession>
<feature type="region of interest" description="Disordered" evidence="1">
    <location>
        <begin position="214"/>
        <end position="273"/>
    </location>
</feature>
<evidence type="ECO:0000313" key="3">
    <source>
        <dbReference type="EMBL" id="KAJ4834420.1"/>
    </source>
</evidence>
<keyword evidence="4" id="KW-1185">Reference proteome</keyword>
<feature type="domain" description="Transcription factor TFIIIB component B'' Myb" evidence="2">
    <location>
        <begin position="656"/>
        <end position="718"/>
    </location>
</feature>
<dbReference type="PANTHER" id="PTHR22929:SF0">
    <property type="entry name" value="TRANSCRIPTION FACTOR TFIIIB COMPONENT B'' HOMOLOG"/>
    <property type="match status" value="1"/>
</dbReference>
<feature type="region of interest" description="Disordered" evidence="1">
    <location>
        <begin position="175"/>
        <end position="195"/>
    </location>
</feature>
<feature type="compositionally biased region" description="Basic residues" evidence="1">
    <location>
        <begin position="506"/>
        <end position="516"/>
    </location>
</feature>
<dbReference type="GO" id="GO:0001156">
    <property type="term" value="F:TFIIIC-class transcription factor complex binding"/>
    <property type="evidence" value="ECO:0007669"/>
    <property type="project" value="TreeGrafter"/>
</dbReference>
<organism evidence="3 4">
    <name type="scientific">Turnera subulata</name>
    <dbReference type="NCBI Taxonomy" id="218843"/>
    <lineage>
        <taxon>Eukaryota</taxon>
        <taxon>Viridiplantae</taxon>
        <taxon>Streptophyta</taxon>
        <taxon>Embryophyta</taxon>
        <taxon>Tracheophyta</taxon>
        <taxon>Spermatophyta</taxon>
        <taxon>Magnoliopsida</taxon>
        <taxon>eudicotyledons</taxon>
        <taxon>Gunneridae</taxon>
        <taxon>Pentapetalae</taxon>
        <taxon>rosids</taxon>
        <taxon>fabids</taxon>
        <taxon>Malpighiales</taxon>
        <taxon>Passifloraceae</taxon>
        <taxon>Turnera</taxon>
    </lineage>
</organism>
<feature type="region of interest" description="Disordered" evidence="1">
    <location>
        <begin position="591"/>
        <end position="621"/>
    </location>
</feature>
<feature type="compositionally biased region" description="Acidic residues" evidence="1">
    <location>
        <begin position="779"/>
        <end position="790"/>
    </location>
</feature>
<dbReference type="InterPro" id="IPR039467">
    <property type="entry name" value="TFIIIB_B''_Myb"/>
</dbReference>
<feature type="compositionally biased region" description="Basic residues" evidence="1">
    <location>
        <begin position="545"/>
        <end position="557"/>
    </location>
</feature>
<evidence type="ECO:0000256" key="1">
    <source>
        <dbReference type="SAM" id="MobiDB-lite"/>
    </source>
</evidence>
<dbReference type="Proteomes" id="UP001141552">
    <property type="component" value="Unassembled WGS sequence"/>
</dbReference>
<feature type="region of interest" description="Disordered" evidence="1">
    <location>
        <begin position="298"/>
        <end position="566"/>
    </location>
</feature>
<proteinExistence type="predicted"/>
<reference evidence="3" key="2">
    <citation type="journal article" date="2023" name="Plants (Basel)">
        <title>Annotation of the Turnera subulata (Passifloraceae) Draft Genome Reveals the S-Locus Evolved after the Divergence of Turneroideae from Passifloroideae in a Stepwise Manner.</title>
        <authorList>
            <person name="Henning P.M."/>
            <person name="Roalson E.H."/>
            <person name="Mir W."/>
            <person name="McCubbin A.G."/>
            <person name="Shore J.S."/>
        </authorList>
    </citation>
    <scope>NUCLEOTIDE SEQUENCE</scope>
    <source>
        <strain evidence="3">F60SS</strain>
    </source>
</reference>
<protein>
    <recommendedName>
        <fullName evidence="2">Transcription factor TFIIIB component B'' Myb domain-containing protein</fullName>
    </recommendedName>
</protein>
<feature type="compositionally biased region" description="Acidic residues" evidence="1">
    <location>
        <begin position="755"/>
        <end position="771"/>
    </location>
</feature>
<reference evidence="3" key="1">
    <citation type="submission" date="2022-02" db="EMBL/GenBank/DDBJ databases">
        <authorList>
            <person name="Henning P.M."/>
            <person name="McCubbin A.G."/>
            <person name="Shore J.S."/>
        </authorList>
    </citation>
    <scope>NUCLEOTIDE SEQUENCE</scope>
    <source>
        <strain evidence="3">F60SS</strain>
        <tissue evidence="3">Leaves</tissue>
    </source>
</reference>
<feature type="compositionally biased region" description="Basic and acidic residues" evidence="1">
    <location>
        <begin position="609"/>
        <end position="618"/>
    </location>
</feature>
<dbReference type="OrthoDB" id="272624at2759"/>
<feature type="compositionally biased region" description="Polar residues" evidence="1">
    <location>
        <begin position="596"/>
        <end position="608"/>
    </location>
</feature>
<evidence type="ECO:0000313" key="4">
    <source>
        <dbReference type="Proteomes" id="UP001141552"/>
    </source>
</evidence>
<feature type="compositionally biased region" description="Polar residues" evidence="1">
    <location>
        <begin position="254"/>
        <end position="268"/>
    </location>
</feature>
<feature type="compositionally biased region" description="Polar residues" evidence="1">
    <location>
        <begin position="66"/>
        <end position="79"/>
    </location>
</feature>
<gene>
    <name evidence="3" type="ORF">Tsubulata_036050</name>
</gene>
<dbReference type="AlphaFoldDB" id="A0A9Q0JB83"/>
<dbReference type="EMBL" id="JAKUCV010004706">
    <property type="protein sequence ID" value="KAJ4834420.1"/>
    <property type="molecule type" value="Genomic_DNA"/>
</dbReference>
<feature type="region of interest" description="Disordered" evidence="1">
    <location>
        <begin position="1"/>
        <end position="117"/>
    </location>
</feature>